<dbReference type="Proteomes" id="UP000199600">
    <property type="component" value="Unassembled WGS sequence"/>
</dbReference>
<evidence type="ECO:0000313" key="2">
    <source>
        <dbReference type="EMBL" id="SBT10909.1"/>
    </source>
</evidence>
<dbReference type="InterPro" id="IPR007498">
    <property type="entry name" value="PqiA-like"/>
</dbReference>
<dbReference type="EMBL" id="FLQY01000382">
    <property type="protein sequence ID" value="SBT10909.1"/>
    <property type="molecule type" value="Genomic_DNA"/>
</dbReference>
<dbReference type="AlphaFoldDB" id="A0A1A8Y1A0"/>
<proteinExistence type="predicted"/>
<name>A0A1A8Y1A0_9RHOO</name>
<feature type="transmembrane region" description="Helical" evidence="1">
    <location>
        <begin position="170"/>
        <end position="189"/>
    </location>
</feature>
<keyword evidence="1" id="KW-1133">Transmembrane helix</keyword>
<feature type="transmembrane region" description="Helical" evidence="1">
    <location>
        <begin position="93"/>
        <end position="119"/>
    </location>
</feature>
<gene>
    <name evidence="2" type="ORF">PROAA_780010</name>
</gene>
<organism evidence="2 3">
    <name type="scientific">Candidatus Propionivibrio aalborgensis</name>
    <dbReference type="NCBI Taxonomy" id="1860101"/>
    <lineage>
        <taxon>Bacteria</taxon>
        <taxon>Pseudomonadati</taxon>
        <taxon>Pseudomonadota</taxon>
        <taxon>Betaproteobacteria</taxon>
        <taxon>Rhodocyclales</taxon>
        <taxon>Rhodocyclaceae</taxon>
        <taxon>Propionivibrio</taxon>
    </lineage>
</organism>
<evidence type="ECO:0000313" key="3">
    <source>
        <dbReference type="Proteomes" id="UP000199600"/>
    </source>
</evidence>
<keyword evidence="1" id="KW-0812">Transmembrane</keyword>
<evidence type="ECO:0000256" key="1">
    <source>
        <dbReference type="SAM" id="Phobius"/>
    </source>
</evidence>
<accession>A0A1A8Y1A0</accession>
<keyword evidence="3" id="KW-1185">Reference proteome</keyword>
<protein>
    <submittedName>
        <fullName evidence="2">Paraquat-inducible protein A</fullName>
    </submittedName>
</protein>
<feature type="transmembrane region" description="Helical" evidence="1">
    <location>
        <begin position="48"/>
        <end position="67"/>
    </location>
</feature>
<dbReference type="Pfam" id="PF04403">
    <property type="entry name" value="PqiA"/>
    <property type="match status" value="1"/>
</dbReference>
<sequence>MSSEALVVCHECDLLLREVPLEAGGVARCSRCGCNLYRNMPEGLERSLVFSLTAAALFVIANAFPIVSMNSQGLTSSTTLLGMVQVLYDDEMFSVALLVFITAFLMPALEIAAFIYLLLPLRLGRTVRGIPLVFRLLHTAQPWGMIEVFMLGILVTISKLAAMASVVPGIALWSFVLLMIAIAAASAGFDSRSFWARVDSLR</sequence>
<reference evidence="2 3" key="1">
    <citation type="submission" date="2016-06" db="EMBL/GenBank/DDBJ databases">
        <authorList>
            <person name="Kjaerup R.B."/>
            <person name="Dalgaard T.S."/>
            <person name="Juul-Madsen H.R."/>
        </authorList>
    </citation>
    <scope>NUCLEOTIDE SEQUENCE [LARGE SCALE GENOMIC DNA]</scope>
    <source>
        <strain evidence="2">2</strain>
    </source>
</reference>
<dbReference type="RefSeq" id="WP_222102333.1">
    <property type="nucleotide sequence ID" value="NZ_FLQY01000382.1"/>
</dbReference>
<keyword evidence="1" id="KW-0472">Membrane</keyword>
<feature type="transmembrane region" description="Helical" evidence="1">
    <location>
        <begin position="140"/>
        <end position="164"/>
    </location>
</feature>